<feature type="compositionally biased region" description="Polar residues" evidence="1">
    <location>
        <begin position="720"/>
        <end position="732"/>
    </location>
</feature>
<feature type="region of interest" description="Disordered" evidence="1">
    <location>
        <begin position="15"/>
        <end position="47"/>
    </location>
</feature>
<feature type="compositionally biased region" description="Basic and acidic residues" evidence="1">
    <location>
        <begin position="1110"/>
        <end position="1133"/>
    </location>
</feature>
<evidence type="ECO:0000259" key="2">
    <source>
        <dbReference type="Pfam" id="PF23030"/>
    </source>
</evidence>
<dbReference type="PANTHER" id="PTHR12618:SF20">
    <property type="entry name" value="PHD AND RING FINGER DOMAIN-CONTAINING PROTEIN 1"/>
    <property type="match status" value="1"/>
</dbReference>
<feature type="compositionally biased region" description="Basic and acidic residues" evidence="1">
    <location>
        <begin position="656"/>
        <end position="676"/>
    </location>
</feature>
<keyword evidence="4" id="KW-1185">Reference proteome</keyword>
<feature type="compositionally biased region" description="Polar residues" evidence="1">
    <location>
        <begin position="692"/>
        <end position="706"/>
    </location>
</feature>
<feature type="compositionally biased region" description="Basic and acidic residues" evidence="1">
    <location>
        <begin position="268"/>
        <end position="311"/>
    </location>
</feature>
<protein>
    <recommendedName>
        <fullName evidence="2">SFR19-like C-terminal domain-containing protein</fullName>
    </recommendedName>
</protein>
<dbReference type="Pfam" id="PF23030">
    <property type="entry name" value="SCAF11-like_C"/>
    <property type="match status" value="1"/>
</dbReference>
<feature type="compositionally biased region" description="Low complexity" evidence="1">
    <location>
        <begin position="641"/>
        <end position="651"/>
    </location>
</feature>
<feature type="compositionally biased region" description="Basic and acidic residues" evidence="1">
    <location>
        <begin position="527"/>
        <end position="552"/>
    </location>
</feature>
<comment type="caution">
    <text evidence="3">The sequence shown here is derived from an EMBL/GenBank/DDBJ whole genome shotgun (WGS) entry which is preliminary data.</text>
</comment>
<dbReference type="Proteomes" id="UP001209878">
    <property type="component" value="Unassembled WGS sequence"/>
</dbReference>
<feature type="compositionally biased region" description="Basic and acidic residues" evidence="1">
    <location>
        <begin position="505"/>
        <end position="514"/>
    </location>
</feature>
<feature type="compositionally biased region" description="Basic and acidic residues" evidence="1">
    <location>
        <begin position="443"/>
        <end position="460"/>
    </location>
</feature>
<gene>
    <name evidence="3" type="ORF">NP493_289g01006</name>
</gene>
<evidence type="ECO:0000313" key="3">
    <source>
        <dbReference type="EMBL" id="KAK2183780.1"/>
    </source>
</evidence>
<feature type="region of interest" description="Disordered" evidence="1">
    <location>
        <begin position="1033"/>
        <end position="1133"/>
    </location>
</feature>
<feature type="compositionally biased region" description="Basic and acidic residues" evidence="1">
    <location>
        <begin position="595"/>
        <end position="613"/>
    </location>
</feature>
<organism evidence="3 4">
    <name type="scientific">Ridgeia piscesae</name>
    <name type="common">Tubeworm</name>
    <dbReference type="NCBI Taxonomy" id="27915"/>
    <lineage>
        <taxon>Eukaryota</taxon>
        <taxon>Metazoa</taxon>
        <taxon>Spiralia</taxon>
        <taxon>Lophotrochozoa</taxon>
        <taxon>Annelida</taxon>
        <taxon>Polychaeta</taxon>
        <taxon>Sedentaria</taxon>
        <taxon>Canalipalpata</taxon>
        <taxon>Sabellida</taxon>
        <taxon>Siboglinidae</taxon>
        <taxon>Ridgeia</taxon>
    </lineage>
</organism>
<feature type="region of interest" description="Disordered" evidence="1">
    <location>
        <begin position="632"/>
        <end position="847"/>
    </location>
</feature>
<feature type="compositionally biased region" description="Acidic residues" evidence="1">
    <location>
        <begin position="98"/>
        <end position="109"/>
    </location>
</feature>
<accession>A0AAD9NWJ2</accession>
<dbReference type="InterPro" id="IPR057031">
    <property type="entry name" value="SFR19-like_C"/>
</dbReference>
<feature type="compositionally biased region" description="Basic and acidic residues" evidence="1">
    <location>
        <begin position="87"/>
        <end position="97"/>
    </location>
</feature>
<feature type="compositionally biased region" description="Acidic residues" evidence="1">
    <location>
        <begin position="338"/>
        <end position="354"/>
    </location>
</feature>
<feature type="compositionally biased region" description="Basic and acidic residues" evidence="1">
    <location>
        <begin position="167"/>
        <end position="182"/>
    </location>
</feature>
<proteinExistence type="predicted"/>
<sequence length="1232" mass="136112">MNVDSDIAISVDTAAHVTSSDESCISSDGDVQQQSGNEGCLGNEGGVVKQGTEDVGLVCEDISSGVESLEGTDRNVSQVVSDVTDEESVKITENEVSREEDDAAGEDICELQSSVEEGNDDKVTGDDSHELCGSDEEGSVHEVSGVDVCELPGSIEEGSGNGSACGDVHELPGKEESDHEVTGSDVHGSIDNVHESNEDESDHEVTGGDVHGSIDNVHESNEDESDHEVTGGDVHGSIENVHESNKDESDHEVTNDNVHGNNVDDSDHEVTVDDVHDTNEEGSDHEVAGEEKHKDDVKETEGSVGSEERTEVLALLSDEADFDAKPGPEAEERHDGEAGEDEEAGAGSDEEGICEDSGREGQGSASMSHIMVPISELPRIPKKRKTQEVQLPTDSESPHSGVLERLNRPDKVDRYPKWEKREWKESGVKSKVKQSDSGGSDASQEKPRDDRLERRNEEARRRHRNRSRSSSKERLHHHAKSSKHRHSHRRSRTPERERSRKRRDRSRERNRDVSRVSARSRSRSPRRRDETRSKHDRYDRPGKSRQKSDPVEYKSSVNMFSRSLKDAGNDADFGNRRFKLRRNSYKDFIPSEIVEPPKRPSSEKIETYEEKYRSRGRKNVYIEDNRIKVKASVDDFHDDSSSSSSDVIIIESDTESASKNRLEKRFSDKPKMKSNVEKMGAGKTISDKPKSKSSIEQTLSASSSGNKLPEDIQRSRSPYGVTSQGRQTSARSPNKVVGQGQQSRSRSPPCEGRHTNSRSPSGVTDEMRKAHSRSPCGVTSDGRQNHSQSPNRTRGGEKQTHAQSPSRGASQGRLGLMDSTESCYDPSQPTDSVSPSPPEEPPELGMPTVVFSTANDRHGDMMHPGLRMQTAMMTVDPRTMPPPMPGSLIIPPPPPPHITFSMLGPGGRPPPPFLVNNQLMGLEQFPPRFAQPRLGWQPMQLMQQARHLVPVTRNGVPLQPPPHTGAETFTLDASTMLSLQHGLPPREDMGGMYRPPLPPMPAVNSSRASVPSLINSDHMSHFSTSSLPNFMSTMKASRRSPGREGNTFKVPFPPNHPRVAFSMSSDNHSDAKQIGSESNEVVDMDVSSPLSDDLLESFTPPPFHDDDDDSKGARGDRGGGGKGKEEVPGSAVELDKQEKYLKKLNRQERVVEEVKLAIKPFYAKGQISKDEYKDIMRKAVPKICHSKSGNINPVKIRSYVQAYVEKVQQLRKYKRKQLDDVNGHKRSRSSRK</sequence>
<evidence type="ECO:0000256" key="1">
    <source>
        <dbReference type="SAM" id="MobiDB-lite"/>
    </source>
</evidence>
<feature type="compositionally biased region" description="Basic and acidic residues" evidence="1">
    <location>
        <begin position="322"/>
        <end position="337"/>
    </location>
</feature>
<feature type="region of interest" description="Disordered" evidence="1">
    <location>
        <begin position="591"/>
        <end position="613"/>
    </location>
</feature>
<dbReference type="PANTHER" id="PTHR12618">
    <property type="entry name" value="PHD AND RING FINGER DOMAIN-CONTAINING PROTEIN 1"/>
    <property type="match status" value="1"/>
</dbReference>
<dbReference type="InterPro" id="IPR047157">
    <property type="entry name" value="PHRF1/Atg35"/>
</dbReference>
<feature type="compositionally biased region" description="Polar residues" evidence="1">
    <location>
        <begin position="819"/>
        <end position="831"/>
    </location>
</feature>
<feature type="compositionally biased region" description="Polar residues" evidence="1">
    <location>
        <begin position="781"/>
        <end position="792"/>
    </location>
</feature>
<dbReference type="EMBL" id="JAODUO010000295">
    <property type="protein sequence ID" value="KAK2183780.1"/>
    <property type="molecule type" value="Genomic_DNA"/>
</dbReference>
<feature type="compositionally biased region" description="Basic and acidic residues" evidence="1">
    <location>
        <begin position="240"/>
        <end position="254"/>
    </location>
</feature>
<dbReference type="AlphaFoldDB" id="A0AAD9NWJ2"/>
<reference evidence="3" key="1">
    <citation type="journal article" date="2023" name="Mol. Biol. Evol.">
        <title>Third-Generation Sequencing Reveals the Adaptive Role of the Epigenome in Three Deep-Sea Polychaetes.</title>
        <authorList>
            <person name="Perez M."/>
            <person name="Aroh O."/>
            <person name="Sun Y."/>
            <person name="Lan Y."/>
            <person name="Juniper S.K."/>
            <person name="Young C.R."/>
            <person name="Angers B."/>
            <person name="Qian P.Y."/>
        </authorList>
    </citation>
    <scope>NUCLEOTIDE SEQUENCE</scope>
    <source>
        <strain evidence="3">R07B-5</strain>
    </source>
</reference>
<feature type="region of interest" description="Disordered" evidence="1">
    <location>
        <begin position="68"/>
        <end position="554"/>
    </location>
</feature>
<feature type="domain" description="SFR19-like C-terminal" evidence="2">
    <location>
        <begin position="1134"/>
        <end position="1217"/>
    </location>
</feature>
<name>A0AAD9NWJ2_RIDPI</name>
<feature type="compositionally biased region" description="Polar residues" evidence="1">
    <location>
        <begin position="16"/>
        <end position="37"/>
    </location>
</feature>
<feature type="compositionally biased region" description="Basic residues" evidence="1">
    <location>
        <begin position="461"/>
        <end position="491"/>
    </location>
</feature>
<evidence type="ECO:0000313" key="4">
    <source>
        <dbReference type="Proteomes" id="UP001209878"/>
    </source>
</evidence>
<feature type="compositionally biased region" description="Basic and acidic residues" evidence="1">
    <location>
        <begin position="405"/>
        <end position="428"/>
    </location>
</feature>
<feature type="compositionally biased region" description="Basic and acidic residues" evidence="1">
    <location>
        <begin position="120"/>
        <end position="132"/>
    </location>
</feature>